<dbReference type="FunCoup" id="F6SXW8">
    <property type="interactions" value="5"/>
</dbReference>
<name>F6SXW8_CALJA</name>
<evidence type="ECO:0000313" key="2">
    <source>
        <dbReference type="Ensembl" id="ENSCJAP00000033102.3"/>
    </source>
</evidence>
<dbReference type="HOGENOM" id="CLU_604045_0_0_1"/>
<keyword evidence="3" id="KW-1185">Reference proteome</keyword>
<reference evidence="2" key="1">
    <citation type="submission" date="2009-03" db="EMBL/GenBank/DDBJ databases">
        <authorList>
            <person name="Warren W."/>
            <person name="Ye L."/>
            <person name="Minx P."/>
            <person name="Worley K."/>
            <person name="Gibbs R."/>
            <person name="Wilson R.K."/>
        </authorList>
    </citation>
    <scope>NUCLEOTIDE SEQUENCE [LARGE SCALE GENOMIC DNA]</scope>
</reference>
<dbReference type="GeneTree" id="ENSGT00390000013600"/>
<dbReference type="Ensembl" id="ENSCJAT00000034980.5">
    <property type="protein sequence ID" value="ENSCJAP00000033102.3"/>
    <property type="gene ID" value="ENSCJAG00000017924.5"/>
</dbReference>
<evidence type="ECO:0000256" key="1">
    <source>
        <dbReference type="SAM" id="MobiDB-lite"/>
    </source>
</evidence>
<dbReference type="eggNOG" id="ENOG502SUB4">
    <property type="taxonomic scope" value="Eukaryota"/>
</dbReference>
<feature type="region of interest" description="Disordered" evidence="1">
    <location>
        <begin position="287"/>
        <end position="332"/>
    </location>
</feature>
<organism evidence="2 3">
    <name type="scientific">Callithrix jacchus</name>
    <name type="common">White-tufted-ear marmoset</name>
    <name type="synonym">Simia Jacchus</name>
    <dbReference type="NCBI Taxonomy" id="9483"/>
    <lineage>
        <taxon>Eukaryota</taxon>
        <taxon>Metazoa</taxon>
        <taxon>Chordata</taxon>
        <taxon>Craniata</taxon>
        <taxon>Vertebrata</taxon>
        <taxon>Euteleostomi</taxon>
        <taxon>Mammalia</taxon>
        <taxon>Eutheria</taxon>
        <taxon>Euarchontoglires</taxon>
        <taxon>Primates</taxon>
        <taxon>Haplorrhini</taxon>
        <taxon>Platyrrhini</taxon>
        <taxon>Cebidae</taxon>
        <taxon>Callitrichinae</taxon>
        <taxon>Callithrix</taxon>
        <taxon>Callithrix</taxon>
    </lineage>
</organism>
<reference evidence="2" key="3">
    <citation type="submission" date="2025-09" db="UniProtKB">
        <authorList>
            <consortium name="Ensembl"/>
        </authorList>
    </citation>
    <scope>IDENTIFICATION</scope>
</reference>
<dbReference type="PANTHER" id="PTHR36130">
    <property type="entry name" value="RIKEN CDNA 4933430I17 GENE"/>
    <property type="match status" value="1"/>
</dbReference>
<dbReference type="InterPro" id="IPR029134">
    <property type="entry name" value="DUF4647"/>
</dbReference>
<protein>
    <submittedName>
        <fullName evidence="2">Chromosome 9 open reading frame 43</fullName>
    </submittedName>
</protein>
<sequence length="443" mass="50737">MDLPDESQWDETTCGSAVCQHPQCWATIRRVERGHPRILSSPCRTPQDAEDKLPVLTVVNIPDSCFAPRRLPECTFTKTRSLLSQSSKFDSKFQGRPPRGLPDKSLINCANRLPKLPVLNLNETQLPCLERNMVVLWIPEETEIHVSQYGKKKKNLAVKSKSFLGLSENQSTETRIGTPEMIVPPPTPVQLSEKFRSDFLPLWAQSEAIPQDLLKELFPGGKQTMPCREMKIQLAMMRKNLSLKVNRPDSAISSKMFLSIHRLTLERPALRYPEHLKKLHNLKTEGYRKQQQWQQQQQQQRRVKTPTNKQEVKVKAKGDPGSQSTSHKYPVTTVHDSLYDYRTLPGRNSDMDSTERPKMDYYDHVDLYHSVKSPELYETEPTNKDISALVEAVPEAQAVSQKKVSLSFSESMARTSWNPELKLLRILQDTDDEDEESQSSETE</sequence>
<gene>
    <name evidence="2" type="primary">C9orf43</name>
</gene>
<dbReference type="InParanoid" id="F6SXW8"/>
<proteinExistence type="predicted"/>
<accession>F6SXW8</accession>
<dbReference type="Proteomes" id="UP000008225">
    <property type="component" value="Chromosome 1"/>
</dbReference>
<dbReference type="Pfam" id="PF15504">
    <property type="entry name" value="DUF4647"/>
    <property type="match status" value="1"/>
</dbReference>
<dbReference type="STRING" id="9483.ENSCJAP00000033102"/>
<reference evidence="2" key="2">
    <citation type="submission" date="2025-08" db="UniProtKB">
        <authorList>
            <consortium name="Ensembl"/>
        </authorList>
    </citation>
    <scope>IDENTIFICATION</scope>
</reference>
<dbReference type="Bgee" id="ENSCJAG00000017924">
    <property type="expression patterns" value="Expressed in testis and 6 other cell types or tissues"/>
</dbReference>
<dbReference type="AlphaFoldDB" id="F6SXW8"/>
<evidence type="ECO:0000313" key="3">
    <source>
        <dbReference type="Proteomes" id="UP000008225"/>
    </source>
</evidence>
<dbReference type="OMA" id="CPEMKIQ"/>
<feature type="compositionally biased region" description="Low complexity" evidence="1">
    <location>
        <begin position="290"/>
        <end position="300"/>
    </location>
</feature>
<dbReference type="PANTHER" id="PTHR36130:SF1">
    <property type="entry name" value="RIKEN CDNA 4933430I17 GENE"/>
    <property type="match status" value="1"/>
</dbReference>